<dbReference type="Pfam" id="PF08780">
    <property type="entry name" value="NTase_sub_bind"/>
    <property type="match status" value="1"/>
</dbReference>
<evidence type="ECO:0000313" key="1">
    <source>
        <dbReference type="EMBL" id="MPM89738.1"/>
    </source>
</evidence>
<name>A0A645DKZ7_9ZZZZ</name>
<dbReference type="Gene3D" id="1.20.120.330">
    <property type="entry name" value="Nucleotidyltransferases domain 2"/>
    <property type="match status" value="1"/>
</dbReference>
<dbReference type="NCBIfam" id="TIGR01987">
    <property type="entry name" value="HI0074"/>
    <property type="match status" value="1"/>
</dbReference>
<dbReference type="SUPFAM" id="SSF81593">
    <property type="entry name" value="Nucleotidyltransferase substrate binding subunit/domain"/>
    <property type="match status" value="1"/>
</dbReference>
<comment type="caution">
    <text evidence="1">The sequence shown here is derived from an EMBL/GenBank/DDBJ whole genome shotgun (WGS) entry which is preliminary data.</text>
</comment>
<dbReference type="AlphaFoldDB" id="A0A645DKZ7"/>
<proteinExistence type="predicted"/>
<reference evidence="1" key="1">
    <citation type="submission" date="2019-08" db="EMBL/GenBank/DDBJ databases">
        <authorList>
            <person name="Kucharzyk K."/>
            <person name="Murdoch R.W."/>
            <person name="Higgins S."/>
            <person name="Loffler F."/>
        </authorList>
    </citation>
    <scope>NUCLEOTIDE SEQUENCE</scope>
</reference>
<dbReference type="InterPro" id="IPR010235">
    <property type="entry name" value="HepT"/>
</dbReference>
<accession>A0A645DKZ7</accession>
<organism evidence="1">
    <name type="scientific">bioreactor metagenome</name>
    <dbReference type="NCBI Taxonomy" id="1076179"/>
    <lineage>
        <taxon>unclassified sequences</taxon>
        <taxon>metagenomes</taxon>
        <taxon>ecological metagenomes</taxon>
    </lineage>
</organism>
<gene>
    <name evidence="1" type="ORF">SDC9_136850</name>
</gene>
<evidence type="ECO:0008006" key="2">
    <source>
        <dbReference type="Google" id="ProtNLM"/>
    </source>
</evidence>
<sequence>MDELKNIRWKQRFENFNKSYMLLEKYSKKEGLSELEQAGIIQFFEMTFELAWKVLKDYLEADGYMLKSPRETIKQAFQNEIINDGHAWIDALSIRNLTIHTYDEKLVAKLIKDIVNIYFPELKILHDKLEKEL</sequence>
<dbReference type="EMBL" id="VSSQ01037121">
    <property type="protein sequence ID" value="MPM89738.1"/>
    <property type="molecule type" value="Genomic_DNA"/>
</dbReference>
<protein>
    <recommendedName>
        <fullName evidence="2">Nucleotidyltransferase</fullName>
    </recommendedName>
</protein>